<dbReference type="PANTHER" id="PTHR14398">
    <property type="entry name" value="RNA RECOGNITION RRM/RNP DOMAIN"/>
    <property type="match status" value="1"/>
</dbReference>
<feature type="region of interest" description="Disordered" evidence="5">
    <location>
        <begin position="219"/>
        <end position="252"/>
    </location>
</feature>
<keyword evidence="4" id="KW-0175">Coiled coil</keyword>
<dbReference type="Pfam" id="PF14605">
    <property type="entry name" value="Nup35_RRM_2"/>
    <property type="match status" value="1"/>
</dbReference>
<keyword evidence="9" id="KW-1185">Reference proteome</keyword>
<dbReference type="SMART" id="SM00356">
    <property type="entry name" value="ZnF_C3H1"/>
    <property type="match status" value="1"/>
</dbReference>
<dbReference type="GO" id="GO:0005634">
    <property type="term" value="C:nucleus"/>
    <property type="evidence" value="ECO:0007669"/>
    <property type="project" value="TreeGrafter"/>
</dbReference>
<organism evidence="8 9">
    <name type="scientific">Meganyctiphanes norvegica</name>
    <name type="common">Northern krill</name>
    <name type="synonym">Thysanopoda norvegica</name>
    <dbReference type="NCBI Taxonomy" id="48144"/>
    <lineage>
        <taxon>Eukaryota</taxon>
        <taxon>Metazoa</taxon>
        <taxon>Ecdysozoa</taxon>
        <taxon>Arthropoda</taxon>
        <taxon>Crustacea</taxon>
        <taxon>Multicrustacea</taxon>
        <taxon>Malacostraca</taxon>
        <taxon>Eumalacostraca</taxon>
        <taxon>Eucarida</taxon>
        <taxon>Euphausiacea</taxon>
        <taxon>Euphausiidae</taxon>
        <taxon>Meganyctiphanes</taxon>
    </lineage>
</organism>
<keyword evidence="3" id="KW-0863">Zinc-finger</keyword>
<evidence type="ECO:0000313" key="8">
    <source>
        <dbReference type="EMBL" id="CAL4101052.1"/>
    </source>
</evidence>
<dbReference type="AlphaFoldDB" id="A0AAV2QWW2"/>
<dbReference type="GO" id="GO:0008270">
    <property type="term" value="F:zinc ion binding"/>
    <property type="evidence" value="ECO:0007669"/>
    <property type="project" value="UniProtKB-KW"/>
</dbReference>
<feature type="compositionally biased region" description="Low complexity" evidence="5">
    <location>
        <begin position="219"/>
        <end position="232"/>
    </location>
</feature>
<dbReference type="EMBL" id="CAXKWB010011372">
    <property type="protein sequence ID" value="CAL4101052.1"/>
    <property type="molecule type" value="Genomic_DNA"/>
</dbReference>
<feature type="region of interest" description="Disordered" evidence="5">
    <location>
        <begin position="44"/>
        <end position="89"/>
    </location>
</feature>
<feature type="coiled-coil region" evidence="4">
    <location>
        <begin position="407"/>
        <end position="480"/>
    </location>
</feature>
<feature type="domain" description="C3H1-type" evidence="7">
    <location>
        <begin position="83"/>
        <end position="111"/>
    </location>
</feature>
<dbReference type="SMART" id="SM00360">
    <property type="entry name" value="RRM"/>
    <property type="match status" value="2"/>
</dbReference>
<dbReference type="InterPro" id="IPR035979">
    <property type="entry name" value="RBD_domain_sf"/>
</dbReference>
<evidence type="ECO:0008006" key="10">
    <source>
        <dbReference type="Google" id="ProtNLM"/>
    </source>
</evidence>
<gene>
    <name evidence="8" type="ORF">MNOR_LOCUS16931</name>
</gene>
<proteinExistence type="predicted"/>
<feature type="region of interest" description="Disordered" evidence="5">
    <location>
        <begin position="731"/>
        <end position="767"/>
    </location>
</feature>
<evidence type="ECO:0000256" key="3">
    <source>
        <dbReference type="PROSITE-ProRule" id="PRU00723"/>
    </source>
</evidence>
<dbReference type="InterPro" id="IPR045137">
    <property type="entry name" value="RBM26/27"/>
</dbReference>
<feature type="compositionally biased region" description="Polar residues" evidence="5">
    <location>
        <begin position="69"/>
        <end position="80"/>
    </location>
</feature>
<protein>
    <recommendedName>
        <fullName evidence="10">RNA-binding protein 26</fullName>
    </recommendedName>
</protein>
<accession>A0AAV2QWW2</accession>
<dbReference type="GO" id="GO:0003723">
    <property type="term" value="F:RNA binding"/>
    <property type="evidence" value="ECO:0007669"/>
    <property type="project" value="UniProtKB-UniRule"/>
</dbReference>
<evidence type="ECO:0000259" key="6">
    <source>
        <dbReference type="PROSITE" id="PS50102"/>
    </source>
</evidence>
<evidence type="ECO:0000256" key="5">
    <source>
        <dbReference type="SAM" id="MobiDB-lite"/>
    </source>
</evidence>
<comment type="caution">
    <text evidence="8">The sequence shown here is derived from an EMBL/GenBank/DDBJ whole genome shotgun (WGS) entry which is preliminary data.</text>
</comment>
<dbReference type="InterPro" id="IPR000571">
    <property type="entry name" value="Znf_CCCH"/>
</dbReference>
<evidence type="ECO:0000256" key="4">
    <source>
        <dbReference type="SAM" id="Coils"/>
    </source>
</evidence>
<evidence type="ECO:0000256" key="2">
    <source>
        <dbReference type="PROSITE-ProRule" id="PRU00176"/>
    </source>
</evidence>
<keyword evidence="1 2" id="KW-0694">RNA-binding</keyword>
<feature type="domain" description="RRM" evidence="6">
    <location>
        <begin position="258"/>
        <end position="332"/>
    </location>
</feature>
<dbReference type="Gene3D" id="3.30.70.330">
    <property type="match status" value="2"/>
</dbReference>
<dbReference type="PROSITE" id="PS50102">
    <property type="entry name" value="RRM"/>
    <property type="match status" value="1"/>
</dbReference>
<evidence type="ECO:0000313" key="9">
    <source>
        <dbReference type="Proteomes" id="UP001497623"/>
    </source>
</evidence>
<keyword evidence="3" id="KW-0479">Metal-binding</keyword>
<feature type="compositionally biased region" description="Acidic residues" evidence="5">
    <location>
        <begin position="748"/>
        <end position="760"/>
    </location>
</feature>
<feature type="zinc finger region" description="C3H1-type" evidence="3">
    <location>
        <begin position="83"/>
        <end position="111"/>
    </location>
</feature>
<dbReference type="PANTHER" id="PTHR14398:SF0">
    <property type="entry name" value="ZINC FINGER PROTEIN SWM"/>
    <property type="match status" value="1"/>
</dbReference>
<dbReference type="FunFam" id="3.30.70.330:FF:000208">
    <property type="entry name" value="RNA-binding protein 27 isoform X2"/>
    <property type="match status" value="1"/>
</dbReference>
<dbReference type="Pfam" id="PF00076">
    <property type="entry name" value="RRM_1"/>
    <property type="match status" value="1"/>
</dbReference>
<dbReference type="Proteomes" id="UP001497623">
    <property type="component" value="Unassembled WGS sequence"/>
</dbReference>
<sequence>MDSRSRAGRKLCVIIPRGGRLGTVSSRPRDSSTLYLSNLVLGLTSQEKADKSPSGGGSSPVREVRAPSESANSTLLQSMVTKPPPKQRCRDYDEKGYCMRGDMCPYDHGSDPVVLEGIGGVLDFPPPPVPGATPTTAPGYTPVPVPPQGVPRPRGPPPRQQQFDEYTPRAPGIWGSQQTAGSGPEYFGGSGPRPRFTAPPPPLPGMPGGNRELINIPVSTTRRGGQSGGSVRPSLAKRLGPVMGGPRTHKPPPGIENLTLELRNIPAGLNSISHLNDHFGKFGKINNIMVEHEGSPDAALVTFSSYSEANAAYRSTEAVLNNRFIKVFWHYTNKSDNQNFNGGGQRSVLDRLGTRHVNKSLNNMVQDTSSEEKSEKVIMSRGSLVKTVYNTSAVATMGPPDSTQSAVDQKKQEIDAIIKQRELMQAELSAKNKQEKQKAEALKLKAEMEKRKQQLMEKQMQQLKVLLNRLDTNKATMKAEEKKTLLSTIKSLQSAIDTTREQLLVNKETTIIKPQMGPKLDKEILDTELELYNTKAEGGDITRLQNKLLLLKQQLLLQHQQLALSGHGRGRGHHPYARGGYSIVRGSVRGRGGIRGRGRGRGFGGQFASVDRRTTKINASGFEREDKEEVLAHFSNLGTITTYDWDDQTPAVNIIYSSRRDAEKAMAEGRTLGDRLLTLTWVFDAHPPPHVQPVTPSMTAAYHQAHTPHSTTPSLSNDETMEEITEEIVEEVETEGSLIGDGDSSVMYEEEEEAEEEDEEAARSWRR</sequence>
<dbReference type="InterPro" id="IPR012677">
    <property type="entry name" value="Nucleotide-bd_a/b_plait_sf"/>
</dbReference>
<reference evidence="8 9" key="1">
    <citation type="submission" date="2024-05" db="EMBL/GenBank/DDBJ databases">
        <authorList>
            <person name="Wallberg A."/>
        </authorList>
    </citation>
    <scope>NUCLEOTIDE SEQUENCE [LARGE SCALE GENOMIC DNA]</scope>
</reference>
<feature type="compositionally biased region" description="Pro residues" evidence="5">
    <location>
        <begin position="141"/>
        <end position="159"/>
    </location>
</feature>
<keyword evidence="3" id="KW-0862">Zinc</keyword>
<dbReference type="CDD" id="cd12257">
    <property type="entry name" value="RRM1_RBM26_like"/>
    <property type="match status" value="1"/>
</dbReference>
<evidence type="ECO:0000259" key="7">
    <source>
        <dbReference type="PROSITE" id="PS50103"/>
    </source>
</evidence>
<feature type="region of interest" description="Disordered" evidence="5">
    <location>
        <begin position="134"/>
        <end position="200"/>
    </location>
</feature>
<dbReference type="SUPFAM" id="SSF54928">
    <property type="entry name" value="RNA-binding domain, RBD"/>
    <property type="match status" value="2"/>
</dbReference>
<name>A0AAV2QWW2_MEGNR</name>
<dbReference type="PROSITE" id="PS50103">
    <property type="entry name" value="ZF_C3H1"/>
    <property type="match status" value="1"/>
</dbReference>
<dbReference type="InterPro" id="IPR000504">
    <property type="entry name" value="RRM_dom"/>
</dbReference>
<evidence type="ECO:0000256" key="1">
    <source>
        <dbReference type="ARBA" id="ARBA00022884"/>
    </source>
</evidence>